<keyword evidence="10" id="KW-0496">Mitochondrion</keyword>
<evidence type="ECO:0000313" key="13">
    <source>
        <dbReference type="EMBL" id="KAG2382472.1"/>
    </source>
</evidence>
<protein>
    <recommendedName>
        <fullName evidence="5">NADH dehydrogenase [ubiquinone] 1 beta subcomplex subunit 7</fullName>
    </recommendedName>
</protein>
<comment type="caution">
    <text evidence="13">The sequence shown here is derived from an EMBL/GenBank/DDBJ whole genome shotgun (WGS) entry which is preliminary data.</text>
</comment>
<evidence type="ECO:0000256" key="6">
    <source>
        <dbReference type="ARBA" id="ARBA00022448"/>
    </source>
</evidence>
<evidence type="ECO:0000256" key="9">
    <source>
        <dbReference type="ARBA" id="ARBA00022982"/>
    </source>
</evidence>
<reference evidence="13 14" key="1">
    <citation type="journal article" date="2018" name="BMC Genomics">
        <title>The genome of Naegleria lovaniensis, the basis for a comparative approach to unravel pathogenicity factors of the human pathogenic amoeba N. fowleri.</title>
        <authorList>
            <person name="Liechti N."/>
            <person name="Schurch N."/>
            <person name="Bruggmann R."/>
            <person name="Wittwer M."/>
        </authorList>
    </citation>
    <scope>NUCLEOTIDE SEQUENCE [LARGE SCALE GENOMIC DNA]</scope>
    <source>
        <strain evidence="13 14">ATCC 30569</strain>
    </source>
</reference>
<dbReference type="PANTHER" id="PTHR20900">
    <property type="entry name" value="NADH:UBIQUINONE OXIDOREDUCTASE B18-LIKE SUBUNIT"/>
    <property type="match status" value="1"/>
</dbReference>
<dbReference type="Proteomes" id="UP000816034">
    <property type="component" value="Unassembled WGS sequence"/>
</dbReference>
<keyword evidence="6" id="KW-0813">Transport</keyword>
<keyword evidence="7" id="KW-0679">Respiratory chain</keyword>
<keyword evidence="11" id="KW-0472">Membrane</keyword>
<dbReference type="PROSITE" id="PS51808">
    <property type="entry name" value="CHCH"/>
    <property type="match status" value="1"/>
</dbReference>
<evidence type="ECO:0000256" key="3">
    <source>
        <dbReference type="ARBA" id="ARBA00004637"/>
    </source>
</evidence>
<sequence length="125" mass="15446">MQLRSILFHSDRWKEFVPAELHDEVEAKVKKARPLVSEEEMDKHNVPLYLRDACVHRVIPLNHCRHENFYNPFKCNDERVRYERCQYKRYLRWVQKSQELWRREEKLRIIKEKLEKAKKNAPAEE</sequence>
<dbReference type="Pfam" id="PF05676">
    <property type="entry name" value="NDUF_B7"/>
    <property type="match status" value="1"/>
</dbReference>
<dbReference type="GO" id="GO:0005743">
    <property type="term" value="C:mitochondrial inner membrane"/>
    <property type="evidence" value="ECO:0007669"/>
    <property type="project" value="UniProtKB-SubCell"/>
</dbReference>
<dbReference type="EMBL" id="PYSW02000023">
    <property type="protein sequence ID" value="KAG2382472.1"/>
    <property type="molecule type" value="Genomic_DNA"/>
</dbReference>
<dbReference type="RefSeq" id="XP_044548151.1">
    <property type="nucleotide sequence ID" value="XM_044694760.1"/>
</dbReference>
<evidence type="ECO:0000256" key="1">
    <source>
        <dbReference type="ARBA" id="ARBA00003195"/>
    </source>
</evidence>
<proteinExistence type="inferred from homology"/>
<evidence type="ECO:0000256" key="10">
    <source>
        <dbReference type="ARBA" id="ARBA00023128"/>
    </source>
</evidence>
<comment type="similarity">
    <text evidence="4">Belongs to the complex I NDUFB7 subunit family.</text>
</comment>
<comment type="function">
    <text evidence="1">Accessory subunit of the mitochondrial membrane respiratory chain NADH dehydrogenase (Complex I), that is believed not to be involved in catalysis. Complex I functions in the transfer of electrons from NADH to the respiratory chain. The immediate electron acceptor for the enzyme is believed to be ubiquinone.</text>
</comment>
<gene>
    <name evidence="13" type="ORF">C9374_005052</name>
</gene>
<evidence type="ECO:0000256" key="11">
    <source>
        <dbReference type="ARBA" id="ARBA00023136"/>
    </source>
</evidence>
<comment type="subcellular location">
    <subcellularLocation>
        <location evidence="3">Mitochondrion inner membrane</location>
        <topology evidence="3">Peripheral membrane protein</topology>
    </subcellularLocation>
    <subcellularLocation>
        <location evidence="2">Mitochondrion intermembrane space</location>
    </subcellularLocation>
</comment>
<dbReference type="PANTHER" id="PTHR20900:SF0">
    <property type="entry name" value="NADH DEHYDROGENASE [UBIQUINONE] 1 BETA SUBCOMPLEX SUBUNIT 7"/>
    <property type="match status" value="1"/>
</dbReference>
<keyword evidence="12" id="KW-1015">Disulfide bond</keyword>
<evidence type="ECO:0000256" key="12">
    <source>
        <dbReference type="ARBA" id="ARBA00023157"/>
    </source>
</evidence>
<evidence type="ECO:0000256" key="5">
    <source>
        <dbReference type="ARBA" id="ARBA00018677"/>
    </source>
</evidence>
<name>A0AA88KIQ5_NAELO</name>
<evidence type="ECO:0000256" key="4">
    <source>
        <dbReference type="ARBA" id="ARBA00008006"/>
    </source>
</evidence>
<organism evidence="13 14">
    <name type="scientific">Naegleria lovaniensis</name>
    <name type="common">Amoeba</name>
    <dbReference type="NCBI Taxonomy" id="51637"/>
    <lineage>
        <taxon>Eukaryota</taxon>
        <taxon>Discoba</taxon>
        <taxon>Heterolobosea</taxon>
        <taxon>Tetramitia</taxon>
        <taxon>Eutetramitia</taxon>
        <taxon>Vahlkampfiidae</taxon>
        <taxon>Naegleria</taxon>
    </lineage>
</organism>
<evidence type="ECO:0000256" key="7">
    <source>
        <dbReference type="ARBA" id="ARBA00022660"/>
    </source>
</evidence>
<dbReference type="GO" id="GO:0005758">
    <property type="term" value="C:mitochondrial intermembrane space"/>
    <property type="evidence" value="ECO:0007669"/>
    <property type="project" value="UniProtKB-SubCell"/>
</dbReference>
<keyword evidence="14" id="KW-1185">Reference proteome</keyword>
<evidence type="ECO:0000313" key="14">
    <source>
        <dbReference type="Proteomes" id="UP000816034"/>
    </source>
</evidence>
<evidence type="ECO:0000256" key="2">
    <source>
        <dbReference type="ARBA" id="ARBA00004569"/>
    </source>
</evidence>
<dbReference type="AlphaFoldDB" id="A0AA88KIQ5"/>
<accession>A0AA88KIQ5</accession>
<dbReference type="GeneID" id="68097507"/>
<dbReference type="InterPro" id="IPR008698">
    <property type="entry name" value="NDUB7"/>
</dbReference>
<evidence type="ECO:0000256" key="8">
    <source>
        <dbReference type="ARBA" id="ARBA00022792"/>
    </source>
</evidence>
<keyword evidence="9" id="KW-0249">Electron transport</keyword>
<keyword evidence="8" id="KW-0999">Mitochondrion inner membrane</keyword>